<keyword evidence="6" id="KW-1185">Reference proteome</keyword>
<name>A0ABQ5UM73_9HYPH</name>
<dbReference type="EMBL" id="BSNI01000001">
    <property type="protein sequence ID" value="GLQ16395.1"/>
    <property type="molecule type" value="Genomic_DNA"/>
</dbReference>
<accession>A0ABQ5UM73</accession>
<protein>
    <submittedName>
        <fullName evidence="5">MarR family transcriptional regulator</fullName>
    </submittedName>
</protein>
<feature type="domain" description="HTH marR-type" evidence="4">
    <location>
        <begin position="15"/>
        <end position="148"/>
    </location>
</feature>
<evidence type="ECO:0000256" key="2">
    <source>
        <dbReference type="ARBA" id="ARBA00023125"/>
    </source>
</evidence>
<keyword evidence="1" id="KW-0805">Transcription regulation</keyword>
<dbReference type="Pfam" id="PF12802">
    <property type="entry name" value="MarR_2"/>
    <property type="match status" value="1"/>
</dbReference>
<dbReference type="InterPro" id="IPR036390">
    <property type="entry name" value="WH_DNA-bd_sf"/>
</dbReference>
<evidence type="ECO:0000256" key="3">
    <source>
        <dbReference type="ARBA" id="ARBA00023163"/>
    </source>
</evidence>
<dbReference type="PANTHER" id="PTHR42756:SF1">
    <property type="entry name" value="TRANSCRIPTIONAL REPRESSOR OF EMRAB OPERON"/>
    <property type="match status" value="1"/>
</dbReference>
<organism evidence="5 6">
    <name type="scientific">Maritalea porphyrae</name>
    <dbReference type="NCBI Taxonomy" id="880732"/>
    <lineage>
        <taxon>Bacteria</taxon>
        <taxon>Pseudomonadati</taxon>
        <taxon>Pseudomonadota</taxon>
        <taxon>Alphaproteobacteria</taxon>
        <taxon>Hyphomicrobiales</taxon>
        <taxon>Devosiaceae</taxon>
        <taxon>Maritalea</taxon>
    </lineage>
</organism>
<dbReference type="SMART" id="SM00347">
    <property type="entry name" value="HTH_MARR"/>
    <property type="match status" value="1"/>
</dbReference>
<proteinExistence type="predicted"/>
<reference evidence="5" key="1">
    <citation type="journal article" date="2014" name="Int. J. Syst. Evol. Microbiol.">
        <title>Complete genome of a new Firmicutes species belonging to the dominant human colonic microbiota ('Ruminococcus bicirculans') reveals two chromosomes and a selective capacity to utilize plant glucans.</title>
        <authorList>
            <consortium name="NISC Comparative Sequencing Program"/>
            <person name="Wegmann U."/>
            <person name="Louis P."/>
            <person name="Goesmann A."/>
            <person name="Henrissat B."/>
            <person name="Duncan S.H."/>
            <person name="Flint H.J."/>
        </authorList>
    </citation>
    <scope>NUCLEOTIDE SEQUENCE</scope>
    <source>
        <strain evidence="5">NBRC 107169</strain>
    </source>
</reference>
<dbReference type="RefSeq" id="WP_284361988.1">
    <property type="nucleotide sequence ID" value="NZ_BSNI01000001.1"/>
</dbReference>
<dbReference type="InterPro" id="IPR036388">
    <property type="entry name" value="WH-like_DNA-bd_sf"/>
</dbReference>
<reference evidence="5" key="2">
    <citation type="submission" date="2023-01" db="EMBL/GenBank/DDBJ databases">
        <title>Draft genome sequence of Maritalea porphyrae strain NBRC 107169.</title>
        <authorList>
            <person name="Sun Q."/>
            <person name="Mori K."/>
        </authorList>
    </citation>
    <scope>NUCLEOTIDE SEQUENCE</scope>
    <source>
        <strain evidence="5">NBRC 107169</strain>
    </source>
</reference>
<evidence type="ECO:0000256" key="1">
    <source>
        <dbReference type="ARBA" id="ARBA00023015"/>
    </source>
</evidence>
<keyword evidence="2" id="KW-0238">DNA-binding</keyword>
<comment type="caution">
    <text evidence="5">The sequence shown here is derived from an EMBL/GenBank/DDBJ whole genome shotgun (WGS) entry which is preliminary data.</text>
</comment>
<sequence length="152" mass="17733">MDDQNKQNAEILALENFLPYRLNQAAEKVSQKFAQEYKKRYGLTRPEWRTFATIGQFGVITAREICNHSPMHKTKVSRAVFSLEKRRWVKRTQDPEDRRLEHLELTSVGQTAYKDMVNVARQFEKNFIDSIGGEDAKLLLTALNAIERRFEG</sequence>
<evidence type="ECO:0000313" key="5">
    <source>
        <dbReference type="EMBL" id="GLQ16395.1"/>
    </source>
</evidence>
<dbReference type="Proteomes" id="UP001161405">
    <property type="component" value="Unassembled WGS sequence"/>
</dbReference>
<dbReference type="InterPro" id="IPR000835">
    <property type="entry name" value="HTH_MarR-typ"/>
</dbReference>
<dbReference type="Gene3D" id="1.10.10.10">
    <property type="entry name" value="Winged helix-like DNA-binding domain superfamily/Winged helix DNA-binding domain"/>
    <property type="match status" value="1"/>
</dbReference>
<gene>
    <name evidence="5" type="ORF">GCM10007879_06440</name>
</gene>
<keyword evidence="3" id="KW-0804">Transcription</keyword>
<evidence type="ECO:0000313" key="6">
    <source>
        <dbReference type="Proteomes" id="UP001161405"/>
    </source>
</evidence>
<dbReference type="PANTHER" id="PTHR42756">
    <property type="entry name" value="TRANSCRIPTIONAL REGULATOR, MARR"/>
    <property type="match status" value="1"/>
</dbReference>
<dbReference type="PROSITE" id="PS50995">
    <property type="entry name" value="HTH_MARR_2"/>
    <property type="match status" value="1"/>
</dbReference>
<evidence type="ECO:0000259" key="4">
    <source>
        <dbReference type="PROSITE" id="PS50995"/>
    </source>
</evidence>
<dbReference type="SUPFAM" id="SSF46785">
    <property type="entry name" value="Winged helix' DNA-binding domain"/>
    <property type="match status" value="1"/>
</dbReference>